<dbReference type="EMBL" id="VSSQ01081345">
    <property type="protein sequence ID" value="MPN30287.1"/>
    <property type="molecule type" value="Genomic_DNA"/>
</dbReference>
<dbReference type="AlphaFoldDB" id="A0A645GU57"/>
<accession>A0A645GU57</accession>
<proteinExistence type="predicted"/>
<comment type="caution">
    <text evidence="1">The sequence shown here is derived from an EMBL/GenBank/DDBJ whole genome shotgun (WGS) entry which is preliminary data.</text>
</comment>
<dbReference type="Pfam" id="PF13730">
    <property type="entry name" value="HTH_36"/>
    <property type="match status" value="1"/>
</dbReference>
<gene>
    <name evidence="1" type="ORF">SDC9_177750</name>
</gene>
<evidence type="ECO:0000313" key="1">
    <source>
        <dbReference type="EMBL" id="MPN30287.1"/>
    </source>
</evidence>
<reference evidence="1" key="1">
    <citation type="submission" date="2019-08" db="EMBL/GenBank/DDBJ databases">
        <authorList>
            <person name="Kucharzyk K."/>
            <person name="Murdoch R.W."/>
            <person name="Higgins S."/>
            <person name="Loffler F."/>
        </authorList>
    </citation>
    <scope>NUCLEOTIDE SEQUENCE</scope>
</reference>
<sequence length="109" mass="12297">MMKDERIGICDGRGFRMVPIDVSVYEDTKLTVIEKAVFTAMCVLAYFDRGPCQPSISEIANKAGCSSRSVNRALLTLEKFNYIKISRQSDNGCKLPSVYSIKGYHYEWA</sequence>
<protein>
    <recommendedName>
        <fullName evidence="2">Helix-turn-helix domain-containing protein</fullName>
    </recommendedName>
</protein>
<dbReference type="InterPro" id="IPR036388">
    <property type="entry name" value="WH-like_DNA-bd_sf"/>
</dbReference>
<name>A0A645GU57_9ZZZZ</name>
<dbReference type="InterPro" id="IPR036390">
    <property type="entry name" value="WH_DNA-bd_sf"/>
</dbReference>
<evidence type="ECO:0008006" key="2">
    <source>
        <dbReference type="Google" id="ProtNLM"/>
    </source>
</evidence>
<dbReference type="Gene3D" id="1.10.10.10">
    <property type="entry name" value="Winged helix-like DNA-binding domain superfamily/Winged helix DNA-binding domain"/>
    <property type="match status" value="1"/>
</dbReference>
<dbReference type="SUPFAM" id="SSF46785">
    <property type="entry name" value="Winged helix' DNA-binding domain"/>
    <property type="match status" value="1"/>
</dbReference>
<organism evidence="1">
    <name type="scientific">bioreactor metagenome</name>
    <dbReference type="NCBI Taxonomy" id="1076179"/>
    <lineage>
        <taxon>unclassified sequences</taxon>
        <taxon>metagenomes</taxon>
        <taxon>ecological metagenomes</taxon>
    </lineage>
</organism>